<dbReference type="InterPro" id="IPR011042">
    <property type="entry name" value="6-blade_b-propeller_TolB-like"/>
</dbReference>
<reference evidence="1 2" key="1">
    <citation type="submission" date="2020-08" db="EMBL/GenBank/DDBJ databases">
        <title>Genomic Encyclopedia of Type Strains, Phase III (KMG-III): the genomes of soil and plant-associated and newly described type strains.</title>
        <authorList>
            <person name="Whitman W."/>
        </authorList>
    </citation>
    <scope>NUCLEOTIDE SEQUENCE [LARGE SCALE GENOMIC DNA]</scope>
    <source>
        <strain evidence="1 2">CECT 8234</strain>
    </source>
</reference>
<proteinExistence type="predicted"/>
<evidence type="ECO:0000313" key="2">
    <source>
        <dbReference type="Proteomes" id="UP000518605"/>
    </source>
</evidence>
<evidence type="ECO:0000313" key="1">
    <source>
        <dbReference type="EMBL" id="MBB3153252.1"/>
    </source>
</evidence>
<dbReference type="AlphaFoldDB" id="A0A7W5GBT7"/>
<dbReference type="SUPFAM" id="SSF69304">
    <property type="entry name" value="Tricorn protease N-terminal domain"/>
    <property type="match status" value="1"/>
</dbReference>
<comment type="caution">
    <text evidence="1">The sequence shown here is derived from an EMBL/GenBank/DDBJ whole genome shotgun (WGS) entry which is preliminary data.</text>
</comment>
<dbReference type="PROSITE" id="PS51257">
    <property type="entry name" value="PROKAR_LIPOPROTEIN"/>
    <property type="match status" value="1"/>
</dbReference>
<name>A0A7W5GBT7_9BACL</name>
<evidence type="ECO:0008006" key="3">
    <source>
        <dbReference type="Google" id="ProtNLM"/>
    </source>
</evidence>
<gene>
    <name evidence="1" type="ORF">FHS16_003314</name>
</gene>
<dbReference type="Gene3D" id="2.120.10.30">
    <property type="entry name" value="TolB, C-terminal domain"/>
    <property type="match status" value="1"/>
</dbReference>
<keyword evidence="2" id="KW-1185">Reference proteome</keyword>
<dbReference type="RefSeq" id="WP_183564474.1">
    <property type="nucleotide sequence ID" value="NZ_CBCSLB010000042.1"/>
</dbReference>
<dbReference type="Proteomes" id="UP000518605">
    <property type="component" value="Unassembled WGS sequence"/>
</dbReference>
<accession>A0A7W5GBT7</accession>
<protein>
    <recommendedName>
        <fullName evidence="3">WD40 repeat domain-containing protein</fullName>
    </recommendedName>
</protein>
<organism evidence="1 2">
    <name type="scientific">Paenibacillus endophyticus</name>
    <dbReference type="NCBI Taxonomy" id="1294268"/>
    <lineage>
        <taxon>Bacteria</taxon>
        <taxon>Bacillati</taxon>
        <taxon>Bacillota</taxon>
        <taxon>Bacilli</taxon>
        <taxon>Bacillales</taxon>
        <taxon>Paenibacillaceae</taxon>
        <taxon>Paenibacillus</taxon>
    </lineage>
</organism>
<dbReference type="EMBL" id="JACHXW010000009">
    <property type="protein sequence ID" value="MBB3153252.1"/>
    <property type="molecule type" value="Genomic_DNA"/>
</dbReference>
<sequence length="384" mass="43231">MNMRSRAVYLALIIVICCLLAGCQGANKVETIIIDDKEDQQASNDELSLFEVKTIYPVMEGKSDQVYPLGWSNENALITLGAENYKFASTINRVEFPYVSQTKLWDERNSIFLFNNLIALSPDGKEAAFPVVENGAFTLKLFSLAGGNSELLGEITTDQLKFVRMTWSSNSRFLTYSIVNEADKQVKIGVYDRETRDTKWYSLAQNGSNSKEFFALHSIHVSNDGESAVIVKYVARQLMLEVGQWSGDKFKSKYEHPISSEGWVEWIHQDQIAFVGPDGNLYAYDLRNAVVSLLLRDIGLFRLSDDRKFIAFCQDGDSVFAARLYGNNVLNMKQIYQGIIPAQMAWSPDNGKLLLSGSKKYDIAQPMAETQAFKGMQSLVIEFN</sequence>